<organism evidence="1 2">
    <name type="scientific">Klebsiella phage vB_KpM_FBKp24</name>
    <dbReference type="NCBI Taxonomy" id="2801834"/>
    <lineage>
        <taxon>Viruses</taxon>
        <taxon>Duplodnaviria</taxon>
        <taxon>Heunggongvirae</taxon>
        <taxon>Uroviricota</taxon>
        <taxon>Caudoviricetes</taxon>
        <taxon>Chimalliviridae</taxon>
        <taxon>Maaswegvirus</taxon>
        <taxon>Maaswegvirus Kp24</taxon>
    </lineage>
</organism>
<sequence length="106" mass="12224">MRFSKMNSVVFLDKDIESNDVRTIELIFSHNDANSLGDRLQNPGDTYNTVVLVRTVNHDVYEASLKILRSYDDYIFTLTNRYVEPVNIVCFTTNAAVFKRLVKNIS</sequence>
<keyword evidence="2" id="KW-1185">Reference proteome</keyword>
<evidence type="ECO:0000313" key="2">
    <source>
        <dbReference type="Proteomes" id="UP000596381"/>
    </source>
</evidence>
<name>A0A7U0GBV5_9CAUD</name>
<protein>
    <submittedName>
        <fullName evidence="1">Uncharacterized protein</fullName>
    </submittedName>
</protein>
<accession>A0A7U0GBV5</accession>
<dbReference type="Proteomes" id="UP000596381">
    <property type="component" value="Segment"/>
</dbReference>
<proteinExistence type="predicted"/>
<dbReference type="EMBL" id="MW394391">
    <property type="protein sequence ID" value="QQV92295.1"/>
    <property type="molecule type" value="Genomic_DNA"/>
</dbReference>
<gene>
    <name evidence="1" type="ORF">vBKpMFBKp24_110</name>
</gene>
<reference evidence="1 2" key="1">
    <citation type="submission" date="2020-12" db="EMBL/GenBank/DDBJ databases">
        <title>Genomic characterization of four novel bacteriophages infecting Klebsiella pneumoniae.</title>
        <authorList>
            <person name="Estrada Bonilla B."/>
            <person name="Costa A.R."/>
            <person name="van Rossum T."/>
            <person name="Hagedoorn S."/>
            <person name="Wallinga H."/>
            <person name="Xiao M."/>
            <person name="Song W."/>
            <person name="Haas P.-J."/>
            <person name="Nobrega F.L."/>
            <person name="Brouns S.J.J."/>
        </authorList>
    </citation>
    <scope>NUCLEOTIDE SEQUENCE [LARGE SCALE GENOMIC DNA]</scope>
</reference>
<evidence type="ECO:0000313" key="1">
    <source>
        <dbReference type="EMBL" id="QQV92295.1"/>
    </source>
</evidence>